<name>A0A1U7I261_9CYAN</name>
<accession>A0A1U7I261</accession>
<gene>
    <name evidence="1" type="ORF">NIES2119_31600</name>
</gene>
<sequence>MWGDFNTREFSRASQVFTATNRQLHGFKANYSFGNLQVTALYSPEVEGFQRDTIVPDGTSGYYFLSRRILVPGSERIFIETQELNRPGTVVERKPLQRGADYEIDYDRGTLLFRRPIFATEFDLFNTGTPGTGALLVRQIVATYQFEGGEDTDALGTRLQYNFSTAFENPSWAAVSYWRENQGSRDFDLFGLDFLIPLGRRGRVIGEYARSNADTEYRGNITGQAFRLEVNGSITDRVGARAYYRFVDEDFNNNATFSFFPGQTRYGGSVTAQVSPTTLLEASYDREDNFGFSSLVRTDFIDLFNPGFEARPGDRVDNSLTTIAAGVRQKIGRADLSVNYVRRERDDKVGNLDGDSDQIVSLLSLPILRREDKSNLLTFRAQNELNLGDSDALYPNRTTLGLDWAVSPGVTVRVAHQFFDGGFFENNSITSLDTIVERELWKNTTVTSRYSIINSGNGMTGQGALGVRSGILIAPGLRLNLGFERIQNDIFSTTGAGDRFPQPYAVGQSSYSLGISSRNSFSVGLDYTDNPNFKANTRVEYRTGGSEKDNFLVSATAAGKVSPSLTGLFRYQMGNFANQLADDLDLADSMDLRLGLAYRNPNDDRFNALLKYEFRRNSATTPLIYEFDTDESGSAHVLSLEGIYAPSWRWELFGKYALRTANFQYEDIENDTLTQLGQFRTTFRFAYRMDIAGEVRWIGQNNYSEWGWAAELGYYLTPDLRLGVGYSFGSVDDRDFSGFRSNGGPYFQITFKVNELFNGFGRQKPIPRPRPRDLPVAILPHLQPVTVATNQPENNNNVTIEIASLTHLIYESYPQLINISSPQKESINQQTINPLPAANEQKNSAITQPNLTATTNKLEFMFFAHLPLIPANLHQGITNAMPLMGTREWVVEKTSTQERQTTQDSIISELRQKFLNVEFQTPNLLVK</sequence>
<evidence type="ECO:0000313" key="2">
    <source>
        <dbReference type="Proteomes" id="UP000185860"/>
    </source>
</evidence>
<reference evidence="1 2" key="1">
    <citation type="submission" date="2016-11" db="EMBL/GenBank/DDBJ databases">
        <title>Draft Genome Sequences of Nine Cyanobacterial Strains from Diverse Habitats.</title>
        <authorList>
            <person name="Zhu T."/>
            <person name="Hou S."/>
            <person name="Lu X."/>
            <person name="Hess W.R."/>
        </authorList>
    </citation>
    <scope>NUCLEOTIDE SEQUENCE [LARGE SCALE GENOMIC DNA]</scope>
    <source>
        <strain evidence="1 2">IAM M-71</strain>
    </source>
</reference>
<dbReference type="Proteomes" id="UP000185860">
    <property type="component" value="Unassembled WGS sequence"/>
</dbReference>
<dbReference type="SUPFAM" id="SSF56935">
    <property type="entry name" value="Porins"/>
    <property type="match status" value="2"/>
</dbReference>
<dbReference type="AlphaFoldDB" id="A0A1U7I261"/>
<comment type="caution">
    <text evidence="1">The sequence shown here is derived from an EMBL/GenBank/DDBJ whole genome shotgun (WGS) entry which is preliminary data.</text>
</comment>
<evidence type="ECO:0000313" key="1">
    <source>
        <dbReference type="EMBL" id="OKH30044.1"/>
    </source>
</evidence>
<dbReference type="STRING" id="454136.NIES2119_31600"/>
<proteinExistence type="predicted"/>
<protein>
    <submittedName>
        <fullName evidence="1">Uncharacterized protein</fullName>
    </submittedName>
</protein>
<organism evidence="1 2">
    <name type="scientific">[Phormidium ambiguum] IAM M-71</name>
    <dbReference type="NCBI Taxonomy" id="454136"/>
    <lineage>
        <taxon>Bacteria</taxon>
        <taxon>Bacillati</taxon>
        <taxon>Cyanobacteriota</taxon>
        <taxon>Cyanophyceae</taxon>
        <taxon>Oscillatoriophycideae</taxon>
        <taxon>Aerosakkonematales</taxon>
        <taxon>Aerosakkonemataceae</taxon>
        <taxon>Floridanema</taxon>
    </lineage>
</organism>
<dbReference type="EMBL" id="MRCE01000073">
    <property type="protein sequence ID" value="OKH30044.1"/>
    <property type="molecule type" value="Genomic_DNA"/>
</dbReference>